<dbReference type="AlphaFoldDB" id="A0A6J7HQ39"/>
<evidence type="ECO:0000256" key="1">
    <source>
        <dbReference type="ARBA" id="ARBA00009943"/>
    </source>
</evidence>
<organism evidence="7">
    <name type="scientific">freshwater metagenome</name>
    <dbReference type="NCBI Taxonomy" id="449393"/>
    <lineage>
        <taxon>unclassified sequences</taxon>
        <taxon>metagenomes</taxon>
        <taxon>ecological metagenomes</taxon>
    </lineage>
</organism>
<protein>
    <submittedName>
        <fullName evidence="7">Unannotated protein</fullName>
    </submittedName>
</protein>
<accession>A0A6J7HQ39</accession>
<comment type="similarity">
    <text evidence="1">Belongs to the FemABX family.</text>
</comment>
<dbReference type="Gene3D" id="3.40.630.30">
    <property type="match status" value="2"/>
</dbReference>
<evidence type="ECO:0000256" key="4">
    <source>
        <dbReference type="ARBA" id="ARBA00022984"/>
    </source>
</evidence>
<evidence type="ECO:0000256" key="6">
    <source>
        <dbReference type="ARBA" id="ARBA00023316"/>
    </source>
</evidence>
<dbReference type="PANTHER" id="PTHR36174:SF1">
    <property type="entry name" value="LIPID II:GLYCINE GLYCYLTRANSFERASE"/>
    <property type="match status" value="1"/>
</dbReference>
<dbReference type="GO" id="GO:0071555">
    <property type="term" value="P:cell wall organization"/>
    <property type="evidence" value="ECO:0007669"/>
    <property type="project" value="UniProtKB-KW"/>
</dbReference>
<dbReference type="GO" id="GO:0016755">
    <property type="term" value="F:aminoacyltransferase activity"/>
    <property type="evidence" value="ECO:0007669"/>
    <property type="project" value="InterPro"/>
</dbReference>
<dbReference type="PROSITE" id="PS51191">
    <property type="entry name" value="FEMABX"/>
    <property type="match status" value="1"/>
</dbReference>
<reference evidence="7" key="1">
    <citation type="submission" date="2020-05" db="EMBL/GenBank/DDBJ databases">
        <authorList>
            <person name="Chiriac C."/>
            <person name="Salcher M."/>
            <person name="Ghai R."/>
            <person name="Kavagutti S V."/>
        </authorList>
    </citation>
    <scope>NUCLEOTIDE SEQUENCE</scope>
</reference>
<name>A0A6J7HQ39_9ZZZZ</name>
<dbReference type="InterPro" id="IPR003447">
    <property type="entry name" value="FEMABX"/>
</dbReference>
<sequence>MKLTVRAITADQHRSWIQSRSSVSFLQLPEWGKVKVGWKSESLGWFLGSELVGAGLVLYRPVPKIPSRSLAYLPEGPDIDWLTTAHPNIPLNDWLAPMLDHCRGRGAFQVKMGPPVATRRWQADSIKNAMAQWREDVAVPPAHLHDVIADWHSVEAQHLSVQLNSRGWIQETSSGAGFGDVQPRYVFQIDLADRTLDQIFAGFNQLWRRNIRKAEKAGVIVTQGTRADLADFHRIYVETASRDRFTPRALSYFERMWDELNGALEGRLTLHLAHYQGHVAAATLMVRVGTHAWYSYGASTTADRDVRPSNALQWDMITMAHASGCSLYDLRGIADTLNPEDHLFGLVQFKVGTGGFAQEYLGEWDYILRNVWAKGYGLYQARRG</sequence>
<gene>
    <name evidence="7" type="ORF">UFOPK3576_01693</name>
</gene>
<dbReference type="PANTHER" id="PTHR36174">
    <property type="entry name" value="LIPID II:GLYCINE GLYCYLTRANSFERASE"/>
    <property type="match status" value="1"/>
</dbReference>
<dbReference type="Pfam" id="PF02388">
    <property type="entry name" value="FemAB"/>
    <property type="match status" value="2"/>
</dbReference>
<dbReference type="SUPFAM" id="SSF55729">
    <property type="entry name" value="Acyl-CoA N-acyltransferases (Nat)"/>
    <property type="match status" value="2"/>
</dbReference>
<dbReference type="InterPro" id="IPR050644">
    <property type="entry name" value="PG_Glycine_Bridge_Synth"/>
</dbReference>
<evidence type="ECO:0000256" key="5">
    <source>
        <dbReference type="ARBA" id="ARBA00023315"/>
    </source>
</evidence>
<dbReference type="GO" id="GO:0009252">
    <property type="term" value="P:peptidoglycan biosynthetic process"/>
    <property type="evidence" value="ECO:0007669"/>
    <property type="project" value="UniProtKB-KW"/>
</dbReference>
<dbReference type="EMBL" id="CAFBMO010000125">
    <property type="protein sequence ID" value="CAB4921552.1"/>
    <property type="molecule type" value="Genomic_DNA"/>
</dbReference>
<evidence type="ECO:0000256" key="3">
    <source>
        <dbReference type="ARBA" id="ARBA00022960"/>
    </source>
</evidence>
<evidence type="ECO:0000256" key="2">
    <source>
        <dbReference type="ARBA" id="ARBA00022679"/>
    </source>
</evidence>
<keyword evidence="6" id="KW-0961">Cell wall biogenesis/degradation</keyword>
<proteinExistence type="inferred from homology"/>
<evidence type="ECO:0000313" key="7">
    <source>
        <dbReference type="EMBL" id="CAB4921552.1"/>
    </source>
</evidence>
<keyword evidence="4" id="KW-0573">Peptidoglycan synthesis</keyword>
<dbReference type="InterPro" id="IPR016181">
    <property type="entry name" value="Acyl_CoA_acyltransferase"/>
</dbReference>
<dbReference type="GO" id="GO:0008360">
    <property type="term" value="P:regulation of cell shape"/>
    <property type="evidence" value="ECO:0007669"/>
    <property type="project" value="UniProtKB-KW"/>
</dbReference>
<keyword evidence="3" id="KW-0133">Cell shape</keyword>
<keyword evidence="2" id="KW-0808">Transferase</keyword>
<keyword evidence="5" id="KW-0012">Acyltransferase</keyword>